<dbReference type="Proteomes" id="UP000326582">
    <property type="component" value="Chromosome 2"/>
</dbReference>
<accession>A0ACD0WH83</accession>
<dbReference type="EMBL" id="CP038485">
    <property type="protein sequence ID" value="QFZ26914.1"/>
    <property type="molecule type" value="Genomic_DNA"/>
</dbReference>
<evidence type="ECO:0000313" key="1">
    <source>
        <dbReference type="EMBL" id="QFZ26914.1"/>
    </source>
</evidence>
<gene>
    <name evidence="1" type="ORF">EJF14_20835</name>
</gene>
<reference evidence="2" key="1">
    <citation type="journal article" date="2019" name="MBio">
        <title>Comparative genomics for the elucidation of multidrug resistance (MDR) in Candida lusitaniae.</title>
        <authorList>
            <person name="Kannan A."/>
            <person name="Asner S.A."/>
            <person name="Trachsel E."/>
            <person name="Kelly S."/>
            <person name="Parker J."/>
            <person name="Sanglard D."/>
        </authorList>
    </citation>
    <scope>NUCLEOTIDE SEQUENCE [LARGE SCALE GENOMIC DNA]</scope>
    <source>
        <strain evidence="2">P1</strain>
    </source>
</reference>
<proteinExistence type="predicted"/>
<organism evidence="1 2">
    <name type="scientific">Clavispora lusitaniae</name>
    <name type="common">Candida lusitaniae</name>
    <dbReference type="NCBI Taxonomy" id="36911"/>
    <lineage>
        <taxon>Eukaryota</taxon>
        <taxon>Fungi</taxon>
        <taxon>Dikarya</taxon>
        <taxon>Ascomycota</taxon>
        <taxon>Saccharomycotina</taxon>
        <taxon>Pichiomycetes</taxon>
        <taxon>Metschnikowiaceae</taxon>
        <taxon>Clavispora</taxon>
    </lineage>
</organism>
<sequence>MTLASFDSSRAQDNAKSRKSSELKSQVADVRLVTDSAPAFSLPDNVLSEDKMAVEEGFQSKSTTNPVTWNCYNFIFPSISANF</sequence>
<evidence type="ECO:0000313" key="2">
    <source>
        <dbReference type="Proteomes" id="UP000326582"/>
    </source>
</evidence>
<protein>
    <submittedName>
        <fullName evidence="1">Uncharacterized protein</fullName>
    </submittedName>
</protein>
<name>A0ACD0WH83_CLALS</name>
<keyword evidence="2" id="KW-1185">Reference proteome</keyword>